<reference evidence="2 3" key="1">
    <citation type="submission" date="2021-01" db="EMBL/GenBank/DDBJ databases">
        <title>Actinoplanes sp. nov. LDG1-01 isolated from lichen.</title>
        <authorList>
            <person name="Saeng-In P."/>
            <person name="Phongsopitanun W."/>
            <person name="Kanchanasin P."/>
            <person name="Yuki M."/>
            <person name="Kudo T."/>
            <person name="Ohkuma M."/>
            <person name="Tanasupawat S."/>
        </authorList>
    </citation>
    <scope>NUCLEOTIDE SEQUENCE [LARGE SCALE GENOMIC DNA]</scope>
    <source>
        <strain evidence="2 3">LDG1-01</strain>
    </source>
</reference>
<comment type="caution">
    <text evidence="2">The sequence shown here is derived from an EMBL/GenBank/DDBJ whole genome shotgun (WGS) entry which is preliminary data.</text>
</comment>
<keyword evidence="1" id="KW-1133">Transmembrane helix</keyword>
<accession>A0ABS1VZF2</accession>
<evidence type="ECO:0000256" key="1">
    <source>
        <dbReference type="SAM" id="Phobius"/>
    </source>
</evidence>
<sequence length="349" mass="36400">MDRIPSDVEVAVRAAGENSRPYAGELPAVYRRARRRRAKRRAAAAFSAVAVVAGLVGGGLAVRQHSQVTPALQPAHRPPVEPTPSGPAQRLVLSGAAGQYVTAQQSDPIELGGGLVVGELTPDGRIVPHQVSGVDDYDKAIVLPDGRMVALGENAAQGQTLLEVELPGGDGVQRDIRRAGEEVSLVAATGTTAYLWRPQGLVAFDLTSGLERLVIHSLSESIAASDVVGDKLVAAESAGPCRPMTFDLVSLSAQRVLPLPRGCRSLDALRLSPSTGRVAVTYRTSNAVRVAVLSTEDGKILADRAAATIGGKAKPVTVDAAWLDERNLSVVAVPSGPGLHVLKPFTIPT</sequence>
<evidence type="ECO:0000313" key="2">
    <source>
        <dbReference type="EMBL" id="MBL7259868.1"/>
    </source>
</evidence>
<protein>
    <submittedName>
        <fullName evidence="2">Uncharacterized protein</fullName>
    </submittedName>
</protein>
<gene>
    <name evidence="2" type="ORF">JKJ07_36665</name>
</gene>
<proteinExistence type="predicted"/>
<keyword evidence="1" id="KW-0472">Membrane</keyword>
<evidence type="ECO:0000313" key="3">
    <source>
        <dbReference type="Proteomes" id="UP000598996"/>
    </source>
</evidence>
<dbReference type="Proteomes" id="UP000598996">
    <property type="component" value="Unassembled WGS sequence"/>
</dbReference>
<dbReference type="RefSeq" id="WP_202996563.1">
    <property type="nucleotide sequence ID" value="NZ_JAENHO010000012.1"/>
</dbReference>
<keyword evidence="1" id="KW-0812">Transmembrane</keyword>
<feature type="transmembrane region" description="Helical" evidence="1">
    <location>
        <begin position="42"/>
        <end position="62"/>
    </location>
</feature>
<name>A0ABS1VZF2_9ACTN</name>
<keyword evidence="3" id="KW-1185">Reference proteome</keyword>
<dbReference type="EMBL" id="JAENHO010000012">
    <property type="protein sequence ID" value="MBL7259868.1"/>
    <property type="molecule type" value="Genomic_DNA"/>
</dbReference>
<organism evidence="2 3">
    <name type="scientific">Paractinoplanes lichenicola</name>
    <dbReference type="NCBI Taxonomy" id="2802976"/>
    <lineage>
        <taxon>Bacteria</taxon>
        <taxon>Bacillati</taxon>
        <taxon>Actinomycetota</taxon>
        <taxon>Actinomycetes</taxon>
        <taxon>Micromonosporales</taxon>
        <taxon>Micromonosporaceae</taxon>
        <taxon>Paractinoplanes</taxon>
    </lineage>
</organism>